<evidence type="ECO:0000256" key="1">
    <source>
        <dbReference type="SAM" id="Phobius"/>
    </source>
</evidence>
<sequence>MEILIQYVIIAASLIALFFDRKGITKYIPAAMFASLYANVWCYIAEHFNLWSYQYKLFPGVRDISVTANMIVVPVAVIIWLKHMPKTLKGKFMWAFVWTTGLTLIEFIIEKYTGVLTYHNGYAWYHSYILWFLSWFIWSGYYLWQSKRC</sequence>
<dbReference type="AlphaFoldDB" id="A0A369AYC7"/>
<keyword evidence="3" id="KW-1185">Reference proteome</keyword>
<feature type="transmembrane region" description="Helical" evidence="1">
    <location>
        <begin position="122"/>
        <end position="144"/>
    </location>
</feature>
<protein>
    <submittedName>
        <fullName evidence="2">Uncharacterized protein</fullName>
    </submittedName>
</protein>
<dbReference type="RefSeq" id="WP_114298609.1">
    <property type="nucleotide sequence ID" value="NZ_QPJT01000018.1"/>
</dbReference>
<keyword evidence="1" id="KW-0472">Membrane</keyword>
<dbReference type="NCBIfam" id="NF041644">
    <property type="entry name" value="CBO0543_fam"/>
    <property type="match status" value="1"/>
</dbReference>
<evidence type="ECO:0000313" key="2">
    <source>
        <dbReference type="EMBL" id="RCX13187.1"/>
    </source>
</evidence>
<evidence type="ECO:0000313" key="3">
    <source>
        <dbReference type="Proteomes" id="UP000253034"/>
    </source>
</evidence>
<accession>A0A369AYC7</accession>
<keyword evidence="1" id="KW-0812">Transmembrane</keyword>
<proteinExistence type="predicted"/>
<comment type="caution">
    <text evidence="2">The sequence shown here is derived from an EMBL/GenBank/DDBJ whole genome shotgun (WGS) entry which is preliminary data.</text>
</comment>
<feature type="transmembrane region" description="Helical" evidence="1">
    <location>
        <begin position="64"/>
        <end position="81"/>
    </location>
</feature>
<gene>
    <name evidence="2" type="ORF">DFR58_1184</name>
</gene>
<keyword evidence="1" id="KW-1133">Transmembrane helix</keyword>
<dbReference type="Proteomes" id="UP000253034">
    <property type="component" value="Unassembled WGS sequence"/>
</dbReference>
<name>A0A369AYC7_9FIRM</name>
<feature type="transmembrane region" description="Helical" evidence="1">
    <location>
        <begin position="93"/>
        <end position="110"/>
    </location>
</feature>
<feature type="transmembrane region" description="Helical" evidence="1">
    <location>
        <begin position="27"/>
        <end position="44"/>
    </location>
</feature>
<reference evidence="2 3" key="1">
    <citation type="submission" date="2018-07" db="EMBL/GenBank/DDBJ databases">
        <title>Genomic Encyclopedia of Type Strains, Phase IV (KMG-IV): sequencing the most valuable type-strain genomes for metagenomic binning, comparative biology and taxonomic classification.</title>
        <authorList>
            <person name="Goeker M."/>
        </authorList>
    </citation>
    <scope>NUCLEOTIDE SEQUENCE [LARGE SCALE GENOMIC DNA]</scope>
    <source>
        <strain evidence="2 3">DSM 27016</strain>
    </source>
</reference>
<organism evidence="2 3">
    <name type="scientific">Anaerobacterium chartisolvens</name>
    <dbReference type="NCBI Taxonomy" id="1297424"/>
    <lineage>
        <taxon>Bacteria</taxon>
        <taxon>Bacillati</taxon>
        <taxon>Bacillota</taxon>
        <taxon>Clostridia</taxon>
        <taxon>Eubacteriales</taxon>
        <taxon>Oscillospiraceae</taxon>
        <taxon>Anaerobacterium</taxon>
    </lineage>
</organism>
<dbReference type="EMBL" id="QPJT01000018">
    <property type="protein sequence ID" value="RCX13187.1"/>
    <property type="molecule type" value="Genomic_DNA"/>
</dbReference>
<dbReference type="InterPro" id="IPR048147">
    <property type="entry name" value="CBO0543-like"/>
</dbReference>
<dbReference type="OrthoDB" id="1681079at2"/>